<evidence type="ECO:0000256" key="1">
    <source>
        <dbReference type="RuleBase" id="RU000363"/>
    </source>
</evidence>
<dbReference type="GeneTree" id="ENSGT00940000160856"/>
<dbReference type="PRINTS" id="PR00081">
    <property type="entry name" value="GDHRDH"/>
</dbReference>
<accession>A0A8C5MDK5</accession>
<dbReference type="Pfam" id="PF00106">
    <property type="entry name" value="adh_short"/>
    <property type="match status" value="1"/>
</dbReference>
<dbReference type="PANTHER" id="PTHR24322">
    <property type="entry name" value="PKSB"/>
    <property type="match status" value="1"/>
</dbReference>
<reference evidence="2" key="1">
    <citation type="submission" date="2025-08" db="UniProtKB">
        <authorList>
            <consortium name="Ensembl"/>
        </authorList>
    </citation>
    <scope>IDENTIFICATION</scope>
</reference>
<dbReference type="GO" id="GO:0016229">
    <property type="term" value="F:steroid dehydrogenase activity"/>
    <property type="evidence" value="ECO:0007669"/>
    <property type="project" value="TreeGrafter"/>
</dbReference>
<comment type="similarity">
    <text evidence="1">Belongs to the short-chain dehydrogenases/reductases (SDR) family.</text>
</comment>
<dbReference type="Proteomes" id="UP000694569">
    <property type="component" value="Unplaced"/>
</dbReference>
<dbReference type="PRINTS" id="PR00080">
    <property type="entry name" value="SDRFAMILY"/>
</dbReference>
<protein>
    <submittedName>
        <fullName evidence="2">Uncharacterized protein</fullName>
    </submittedName>
</protein>
<evidence type="ECO:0000313" key="3">
    <source>
        <dbReference type="Proteomes" id="UP000694569"/>
    </source>
</evidence>
<evidence type="ECO:0000313" key="2">
    <source>
        <dbReference type="Ensembl" id="ENSLLEP00000011477.1"/>
    </source>
</evidence>
<dbReference type="Ensembl" id="ENSLLET00000011938.1">
    <property type="protein sequence ID" value="ENSLLEP00000011477.1"/>
    <property type="gene ID" value="ENSLLEG00000007301.1"/>
</dbReference>
<dbReference type="GO" id="GO:0005811">
    <property type="term" value="C:lipid droplet"/>
    <property type="evidence" value="ECO:0007669"/>
    <property type="project" value="TreeGrafter"/>
</dbReference>
<sequence length="313" mass="35852">MALRGHFRWILCFYFCSPNKTFNKKKKKISPYPKLATRASRMCVKISISMMSSEERRDYRDILREHLRSISHHSEAHKRDACWNGVTETAEECRRLGATAHIYVVDCSKRLDIYNAAEKVKREIGEVDILINNAGVVFGTEFLQLQDHQIEKTFEVNILAHFWTTKSFLPAMIKKNRGHIVTVASIAGHVGICYLVDYCASKFGAVGFHECLTEELNAMGYDGIKTSCLCPVFVNTGFVQNPKTRLWPVLAPEDVVKCLMDGILTNKKMIIVPSSVKHHLLFQKFLPERVLNKLTKMQEIQFSTQYRSATKKD</sequence>
<dbReference type="GO" id="GO:0016616">
    <property type="term" value="F:oxidoreductase activity, acting on the CH-OH group of donors, NAD or NADP as acceptor"/>
    <property type="evidence" value="ECO:0007669"/>
    <property type="project" value="TreeGrafter"/>
</dbReference>
<dbReference type="InterPro" id="IPR002347">
    <property type="entry name" value="SDR_fam"/>
</dbReference>
<dbReference type="AlphaFoldDB" id="A0A8C5MDK5"/>
<dbReference type="FunFam" id="3.40.50.720:FF:000430">
    <property type="entry name" value="17-beta-hydroxysteroid dehydrogenase 13 isoform X2"/>
    <property type="match status" value="1"/>
</dbReference>
<dbReference type="OrthoDB" id="10253736at2759"/>
<dbReference type="Gene3D" id="3.40.50.720">
    <property type="entry name" value="NAD(P)-binding Rossmann-like Domain"/>
    <property type="match status" value="1"/>
</dbReference>
<name>A0A8C5MDK5_9ANUR</name>
<proteinExistence type="inferred from homology"/>
<dbReference type="CDD" id="cd05339">
    <property type="entry name" value="17beta-HSDXI-like_SDR_c"/>
    <property type="match status" value="1"/>
</dbReference>
<dbReference type="PANTHER" id="PTHR24322:SF499">
    <property type="entry name" value="17-BETA-HYDROXYSTEROID DEHYDROGENASE 13"/>
    <property type="match status" value="1"/>
</dbReference>
<organism evidence="2 3">
    <name type="scientific">Leptobrachium leishanense</name>
    <name type="common">Leishan spiny toad</name>
    <dbReference type="NCBI Taxonomy" id="445787"/>
    <lineage>
        <taxon>Eukaryota</taxon>
        <taxon>Metazoa</taxon>
        <taxon>Chordata</taxon>
        <taxon>Craniata</taxon>
        <taxon>Vertebrata</taxon>
        <taxon>Euteleostomi</taxon>
        <taxon>Amphibia</taxon>
        <taxon>Batrachia</taxon>
        <taxon>Anura</taxon>
        <taxon>Pelobatoidea</taxon>
        <taxon>Megophryidae</taxon>
        <taxon>Leptobrachium</taxon>
    </lineage>
</organism>
<reference evidence="2" key="2">
    <citation type="submission" date="2025-09" db="UniProtKB">
        <authorList>
            <consortium name="Ensembl"/>
        </authorList>
    </citation>
    <scope>IDENTIFICATION</scope>
</reference>
<dbReference type="InterPro" id="IPR036291">
    <property type="entry name" value="NAD(P)-bd_dom_sf"/>
</dbReference>
<dbReference type="SUPFAM" id="SSF51735">
    <property type="entry name" value="NAD(P)-binding Rossmann-fold domains"/>
    <property type="match status" value="1"/>
</dbReference>
<keyword evidence="3" id="KW-1185">Reference proteome</keyword>